<protein>
    <submittedName>
        <fullName evidence="3">Glycosyltransferase, group 1</fullName>
    </submittedName>
</protein>
<dbReference type="InterPro" id="IPR028098">
    <property type="entry name" value="Glyco_trans_4-like_N"/>
</dbReference>
<dbReference type="GO" id="GO:0016757">
    <property type="term" value="F:glycosyltransferase activity"/>
    <property type="evidence" value="ECO:0007669"/>
    <property type="project" value="InterPro"/>
</dbReference>
<reference evidence="3" key="1">
    <citation type="submission" date="2014-11" db="EMBL/GenBank/DDBJ databases">
        <authorList>
            <person name="Zhu J."/>
            <person name="Qi W."/>
            <person name="Song R."/>
        </authorList>
    </citation>
    <scope>NUCLEOTIDE SEQUENCE</scope>
</reference>
<evidence type="ECO:0000259" key="1">
    <source>
        <dbReference type="Pfam" id="PF00534"/>
    </source>
</evidence>
<sequence>MRVLVTSLLFPIPTNVSRGTFVSDHVELLKDNGHDVRVVNPLPRMFQYQEFSRSTHTGVARAPKTFKHGEIKVFSPRFWGLPGHPLPILTSTSIKRSIGKIERWLEEWRPDVIICHTLWPVAELANKLSKRWKVPWIAVVHGHDFDVGINDKNISKSIRKLAKLPNHLVTVSKRLDGISSRVRGHSHSMIPCHSAVEAEWQKPMKSIGGRWRKDSLDILFPSDPRRPEKNHLLALQTGEELERRGWIIGMTTLRQQPRSIVWDRMLVADLTLITSKRESGPLVARESIQCGTPVVSVDVGDVAEYLPEFCISSSYDAIQLADTCEAALKNDWSEGFELPERFTPQKVAQQWETLLESLVG</sequence>
<dbReference type="EMBL" id="KP211925">
    <property type="protein sequence ID" value="ANV81153.1"/>
    <property type="molecule type" value="Genomic_DNA"/>
</dbReference>
<evidence type="ECO:0000259" key="2">
    <source>
        <dbReference type="Pfam" id="PF13579"/>
    </source>
</evidence>
<dbReference type="InterPro" id="IPR001296">
    <property type="entry name" value="Glyco_trans_1"/>
</dbReference>
<evidence type="ECO:0000313" key="3">
    <source>
        <dbReference type="EMBL" id="ANV81153.1"/>
    </source>
</evidence>
<dbReference type="Pfam" id="PF13579">
    <property type="entry name" value="Glyco_trans_4_4"/>
    <property type="match status" value="1"/>
</dbReference>
<proteinExistence type="predicted"/>
<feature type="domain" description="Glycosyltransferase subfamily 4-like N-terminal" evidence="2">
    <location>
        <begin position="20"/>
        <end position="149"/>
    </location>
</feature>
<feature type="domain" description="Glycosyl transferase family 1" evidence="1">
    <location>
        <begin position="254"/>
        <end position="343"/>
    </location>
</feature>
<dbReference type="AlphaFoldDB" id="A0A1B1TFV1"/>
<keyword evidence="3" id="KW-0808">Transferase</keyword>
<dbReference type="Pfam" id="PF00534">
    <property type="entry name" value="Glycos_transf_1"/>
    <property type="match status" value="1"/>
</dbReference>
<dbReference type="Gene3D" id="3.40.50.2000">
    <property type="entry name" value="Glycogen Phosphorylase B"/>
    <property type="match status" value="2"/>
</dbReference>
<accession>A0A1B1TFV1</accession>
<organism evidence="3">
    <name type="scientific">uncultured Poseidoniia archaeon</name>
    <dbReference type="NCBI Taxonomy" id="1697135"/>
    <lineage>
        <taxon>Archaea</taxon>
        <taxon>Methanobacteriati</taxon>
        <taxon>Thermoplasmatota</taxon>
        <taxon>Candidatus Poseidoniia</taxon>
        <taxon>environmental samples</taxon>
    </lineage>
</organism>
<reference evidence="3" key="2">
    <citation type="journal article" date="2015" name="ISME J.">
        <title>A new class of marine Euryarchaeota group II from the Mediterranean deep chlorophyll maximum.</title>
        <authorList>
            <person name="Martin-Cuadrado A.B."/>
            <person name="Garcia-Heredia I."/>
            <person name="Molto A.G."/>
            <person name="Lopez-Ubeda R."/>
            <person name="Kimes N."/>
            <person name="Lopez-Garcia P."/>
            <person name="Moreira D."/>
            <person name="Rodriguez-Valera F."/>
        </authorList>
    </citation>
    <scope>NUCLEOTIDE SEQUENCE</scope>
</reference>
<dbReference type="SUPFAM" id="SSF53756">
    <property type="entry name" value="UDP-Glycosyltransferase/glycogen phosphorylase"/>
    <property type="match status" value="1"/>
</dbReference>
<name>A0A1B1TFV1_9ARCH</name>
<dbReference type="CDD" id="cd03801">
    <property type="entry name" value="GT4_PimA-like"/>
    <property type="match status" value="1"/>
</dbReference>